<dbReference type="STRING" id="27349.A0A0L6VF43"/>
<dbReference type="PANTHER" id="PTHR31595:SF57">
    <property type="entry name" value="OS04G0481900 PROTEIN"/>
    <property type="match status" value="1"/>
</dbReference>
<feature type="transmembrane region" description="Helical" evidence="2">
    <location>
        <begin position="43"/>
        <end position="65"/>
    </location>
</feature>
<organism evidence="3 4">
    <name type="scientific">Puccinia sorghi</name>
    <dbReference type="NCBI Taxonomy" id="27349"/>
    <lineage>
        <taxon>Eukaryota</taxon>
        <taxon>Fungi</taxon>
        <taxon>Dikarya</taxon>
        <taxon>Basidiomycota</taxon>
        <taxon>Pucciniomycotina</taxon>
        <taxon>Pucciniomycetes</taxon>
        <taxon>Pucciniales</taxon>
        <taxon>Pucciniaceae</taxon>
        <taxon>Puccinia</taxon>
    </lineage>
</organism>
<dbReference type="PANTHER" id="PTHR31595">
    <property type="entry name" value="LONG-CHAIN-ALCOHOL O-FATTY-ACYLTRANSFERASE 3-RELATED"/>
    <property type="match status" value="1"/>
</dbReference>
<dbReference type="InterPro" id="IPR044851">
    <property type="entry name" value="Wax_synthase"/>
</dbReference>
<feature type="transmembrane region" description="Helical" evidence="2">
    <location>
        <begin position="105"/>
        <end position="124"/>
    </location>
</feature>
<dbReference type="AlphaFoldDB" id="A0A0L6VF43"/>
<keyword evidence="4" id="KW-1185">Reference proteome</keyword>
<evidence type="ECO:0000256" key="2">
    <source>
        <dbReference type="SAM" id="Phobius"/>
    </source>
</evidence>
<dbReference type="Proteomes" id="UP000037035">
    <property type="component" value="Unassembled WGS sequence"/>
</dbReference>
<feature type="transmembrane region" description="Helical" evidence="2">
    <location>
        <begin position="77"/>
        <end position="93"/>
    </location>
</feature>
<evidence type="ECO:0008006" key="5">
    <source>
        <dbReference type="Google" id="ProtNLM"/>
    </source>
</evidence>
<dbReference type="OrthoDB" id="1077582at2759"/>
<evidence type="ECO:0000313" key="3">
    <source>
        <dbReference type="EMBL" id="KNZ59396.1"/>
    </source>
</evidence>
<gene>
    <name evidence="3" type="ORF">VP01_1740g3</name>
</gene>
<evidence type="ECO:0000313" key="4">
    <source>
        <dbReference type="Proteomes" id="UP000037035"/>
    </source>
</evidence>
<feature type="compositionally biased region" description="Low complexity" evidence="1">
    <location>
        <begin position="150"/>
        <end position="167"/>
    </location>
</feature>
<feature type="region of interest" description="Disordered" evidence="1">
    <location>
        <begin position="138"/>
        <end position="170"/>
    </location>
</feature>
<comment type="caution">
    <text evidence="3">The sequence shown here is derived from an EMBL/GenBank/DDBJ whole genome shotgun (WGS) entry which is preliminary data.</text>
</comment>
<accession>A0A0L6VF43</accession>
<dbReference type="GO" id="GO:0006629">
    <property type="term" value="P:lipid metabolic process"/>
    <property type="evidence" value="ECO:0007669"/>
    <property type="project" value="InterPro"/>
</dbReference>
<protein>
    <recommendedName>
        <fullName evidence="5">Wax synthase domain-containing protein</fullName>
    </recommendedName>
</protein>
<proteinExistence type="predicted"/>
<sequence>MTCRKIIFQSRVRGQGTGIGMDKKLSPKIMTSISVSPALSVSYIWQLIVNYITVPVLLFQGALLHPYFEPDPQARKIRAWLAPVIIFLVTYSQKTRLFRPLEDYIHINYCVAAIPTFHIVCLALQYATHRGPARLIDEAKHKREPEPPASCSDTESDTSSSITNSDSHVTPTEVVKVIRRVPKTDSEKKTKAITKSKGSRPSIGELARFSIWMTSSPRSLGYVWGPPASVLVPAPKMTMTKFLMRLFMRIIFNQVALIFYLRQSSRHLAGPFSLRKGVHATLGKHRLARLRSRRKPPRHMGAALDYRRPASPSQFIILETRAIRHHPVPRPLLKPGWHCTFRRDFILCGAKPLAKLFSPLGLTASRMAGLLGAMLSSGVLMNVALRVFCMDSGLVSSTNKVDWSFRTTKFFLLCGLGIALEMVFKKITGRRVRGLLGWIWLWGWFSFWCEQYTDAWFDTGVGLSGMRGPHEVNQWPLAKFLVPLGPLSPDEVLFMISDAFGKASSVFTDTFAKASSVLAGR</sequence>
<keyword evidence="2" id="KW-0812">Transmembrane</keyword>
<keyword evidence="2" id="KW-1133">Transmembrane helix</keyword>
<dbReference type="GO" id="GO:0008374">
    <property type="term" value="F:O-acyltransferase activity"/>
    <property type="evidence" value="ECO:0007669"/>
    <property type="project" value="InterPro"/>
</dbReference>
<evidence type="ECO:0000256" key="1">
    <source>
        <dbReference type="SAM" id="MobiDB-lite"/>
    </source>
</evidence>
<keyword evidence="2" id="KW-0472">Membrane</keyword>
<dbReference type="VEuPathDB" id="FungiDB:VP01_1740g3"/>
<dbReference type="EMBL" id="LAVV01006549">
    <property type="protein sequence ID" value="KNZ59396.1"/>
    <property type="molecule type" value="Genomic_DNA"/>
</dbReference>
<name>A0A0L6VF43_9BASI</name>
<reference evidence="3 4" key="1">
    <citation type="submission" date="2015-08" db="EMBL/GenBank/DDBJ databases">
        <title>Next Generation Sequencing and Analysis of the Genome of Puccinia sorghi L Schw, the Causal Agent of Maize Common Rust.</title>
        <authorList>
            <person name="Rochi L."/>
            <person name="Burguener G."/>
            <person name="Darino M."/>
            <person name="Turjanski A."/>
            <person name="Kreff E."/>
            <person name="Dieguez M.J."/>
            <person name="Sacco F."/>
        </authorList>
    </citation>
    <scope>NUCLEOTIDE SEQUENCE [LARGE SCALE GENOMIC DNA]</scope>
    <source>
        <strain evidence="3 4">RO10H11247</strain>
    </source>
</reference>